<dbReference type="InParanoid" id="A0A5Q0BKR4"/>
<dbReference type="Proteomes" id="UP000325755">
    <property type="component" value="Chromosome"/>
</dbReference>
<evidence type="ECO:0000256" key="1">
    <source>
        <dbReference type="ARBA" id="ARBA00001946"/>
    </source>
</evidence>
<dbReference type="AlphaFoldDB" id="A0A5Q0BKR4"/>
<dbReference type="Gene3D" id="3.40.50.1010">
    <property type="entry name" value="5'-nuclease"/>
    <property type="match status" value="1"/>
</dbReference>
<name>A0A5Q0BKR4_9GAMM</name>
<sequence>MHRYLIDTNVIIDVSDPQSEWYGWSSSQLVRATDSGEVFINPIIYAELAGYADSEAQIESILSDMLLERADLPWQAAFLAGRAFVAYRKSGGTRTLPLPDFYIGAHAQVAGLTLLTRDVRRFRAYFPRLRLIAPDSVS</sequence>
<evidence type="ECO:0000313" key="10">
    <source>
        <dbReference type="Proteomes" id="UP000325755"/>
    </source>
</evidence>
<keyword evidence="6" id="KW-0460">Magnesium</keyword>
<keyword evidence="4" id="KW-0479">Metal-binding</keyword>
<reference evidence="9 10" key="1">
    <citation type="submission" date="2019-09" db="EMBL/GenBank/DDBJ databases">
        <title>Ecophysiology of the spiral-shaped methanotroph Methylospira mobilis as revealed by the complete genome sequence.</title>
        <authorList>
            <person name="Oshkin I.Y."/>
            <person name="Dedysh S.N."/>
            <person name="Miroshnikov K."/>
            <person name="Danilova O.V."/>
            <person name="Hakobyan A."/>
            <person name="Liesack W."/>
        </authorList>
    </citation>
    <scope>NUCLEOTIDE SEQUENCE [LARGE SCALE GENOMIC DNA]</scope>
    <source>
        <strain evidence="9 10">Shm1</strain>
    </source>
</reference>
<evidence type="ECO:0000256" key="4">
    <source>
        <dbReference type="ARBA" id="ARBA00022723"/>
    </source>
</evidence>
<evidence type="ECO:0000313" key="9">
    <source>
        <dbReference type="EMBL" id="QFY42707.1"/>
    </source>
</evidence>
<evidence type="ECO:0000256" key="3">
    <source>
        <dbReference type="ARBA" id="ARBA00022722"/>
    </source>
</evidence>
<dbReference type="KEGG" id="mmob:F6R98_08775"/>
<comment type="cofactor">
    <cofactor evidence="1">
        <name>Mg(2+)</name>
        <dbReference type="ChEBI" id="CHEBI:18420"/>
    </cofactor>
</comment>
<evidence type="ECO:0000256" key="5">
    <source>
        <dbReference type="ARBA" id="ARBA00022801"/>
    </source>
</evidence>
<dbReference type="InterPro" id="IPR029060">
    <property type="entry name" value="PIN-like_dom_sf"/>
</dbReference>
<keyword evidence="10" id="KW-1185">Reference proteome</keyword>
<keyword evidence="5" id="KW-0378">Hydrolase</keyword>
<gene>
    <name evidence="9" type="ORF">F6R98_08775</name>
</gene>
<dbReference type="SUPFAM" id="SSF88723">
    <property type="entry name" value="PIN domain-like"/>
    <property type="match status" value="1"/>
</dbReference>
<evidence type="ECO:0000256" key="7">
    <source>
        <dbReference type="ARBA" id="ARBA00038093"/>
    </source>
</evidence>
<comment type="similarity">
    <text evidence="7">Belongs to the PINc/VapC protein family.</text>
</comment>
<dbReference type="InterPro" id="IPR050556">
    <property type="entry name" value="Type_II_TA_system_RNase"/>
</dbReference>
<keyword evidence="3" id="KW-0540">Nuclease</keyword>
<dbReference type="RefSeq" id="WP_153248703.1">
    <property type="nucleotide sequence ID" value="NZ_CP044205.1"/>
</dbReference>
<dbReference type="EMBL" id="CP044205">
    <property type="protein sequence ID" value="QFY42707.1"/>
    <property type="molecule type" value="Genomic_DNA"/>
</dbReference>
<dbReference type="Pfam" id="PF01850">
    <property type="entry name" value="PIN"/>
    <property type="match status" value="1"/>
</dbReference>
<dbReference type="GO" id="GO:0046872">
    <property type="term" value="F:metal ion binding"/>
    <property type="evidence" value="ECO:0007669"/>
    <property type="project" value="UniProtKB-KW"/>
</dbReference>
<dbReference type="GO" id="GO:0016787">
    <property type="term" value="F:hydrolase activity"/>
    <property type="evidence" value="ECO:0007669"/>
    <property type="project" value="UniProtKB-KW"/>
</dbReference>
<evidence type="ECO:0000256" key="6">
    <source>
        <dbReference type="ARBA" id="ARBA00022842"/>
    </source>
</evidence>
<evidence type="ECO:0000256" key="2">
    <source>
        <dbReference type="ARBA" id="ARBA00022649"/>
    </source>
</evidence>
<dbReference type="OrthoDB" id="9800524at2"/>
<accession>A0A5Q0BKR4</accession>
<dbReference type="PANTHER" id="PTHR33653">
    <property type="entry name" value="RIBONUCLEASE VAPC2"/>
    <property type="match status" value="1"/>
</dbReference>
<organism evidence="9 10">
    <name type="scientific">Candidatus Methylospira mobilis</name>
    <dbReference type="NCBI Taxonomy" id="1808979"/>
    <lineage>
        <taxon>Bacteria</taxon>
        <taxon>Pseudomonadati</taxon>
        <taxon>Pseudomonadota</taxon>
        <taxon>Gammaproteobacteria</taxon>
        <taxon>Methylococcales</taxon>
        <taxon>Methylococcaceae</taxon>
        <taxon>Candidatus Methylospira</taxon>
    </lineage>
</organism>
<dbReference type="InterPro" id="IPR002716">
    <property type="entry name" value="PIN_dom"/>
</dbReference>
<keyword evidence="2" id="KW-1277">Toxin-antitoxin system</keyword>
<dbReference type="CDD" id="cd09881">
    <property type="entry name" value="PIN_VapC4-5_FitB-like"/>
    <property type="match status" value="1"/>
</dbReference>
<protein>
    <submittedName>
        <fullName evidence="9">Type II toxin-antitoxin system VapC family toxin</fullName>
    </submittedName>
</protein>
<dbReference type="PANTHER" id="PTHR33653:SF1">
    <property type="entry name" value="RIBONUCLEASE VAPC2"/>
    <property type="match status" value="1"/>
</dbReference>
<dbReference type="GO" id="GO:0004518">
    <property type="term" value="F:nuclease activity"/>
    <property type="evidence" value="ECO:0007669"/>
    <property type="project" value="UniProtKB-KW"/>
</dbReference>
<feature type="domain" description="PIN" evidence="8">
    <location>
        <begin position="4"/>
        <end position="123"/>
    </location>
</feature>
<evidence type="ECO:0000259" key="8">
    <source>
        <dbReference type="Pfam" id="PF01850"/>
    </source>
</evidence>
<proteinExistence type="inferred from homology"/>